<dbReference type="InterPro" id="IPR003848">
    <property type="entry name" value="DUF218"/>
</dbReference>
<keyword evidence="3" id="KW-1185">Reference proteome</keyword>
<reference evidence="2 3" key="1">
    <citation type="submission" date="2016-10" db="EMBL/GenBank/DDBJ databases">
        <authorList>
            <person name="de Groot N.N."/>
        </authorList>
    </citation>
    <scope>NUCLEOTIDE SEQUENCE [LARGE SCALE GENOMIC DNA]</scope>
    <source>
        <strain evidence="2 3">DSM 17925</strain>
    </source>
</reference>
<name>A0A1I0MVH3_9RHOB</name>
<dbReference type="RefSeq" id="WP_089989290.1">
    <property type="nucleotide sequence ID" value="NZ_FOIZ01000001.1"/>
</dbReference>
<evidence type="ECO:0000313" key="2">
    <source>
        <dbReference type="EMBL" id="SEV92386.1"/>
    </source>
</evidence>
<dbReference type="AlphaFoldDB" id="A0A1I0MVH3"/>
<dbReference type="Pfam" id="PF02698">
    <property type="entry name" value="DUF218"/>
    <property type="match status" value="1"/>
</dbReference>
<dbReference type="PANTHER" id="PTHR30336:SF20">
    <property type="entry name" value="DUF218 DOMAIN-CONTAINING PROTEIN"/>
    <property type="match status" value="1"/>
</dbReference>
<gene>
    <name evidence="2" type="ORF">SAMN04488515_0250</name>
</gene>
<dbReference type="InterPro" id="IPR051599">
    <property type="entry name" value="Cell_Envelope_Assoc"/>
</dbReference>
<dbReference type="GO" id="GO:0005886">
    <property type="term" value="C:plasma membrane"/>
    <property type="evidence" value="ECO:0007669"/>
    <property type="project" value="TreeGrafter"/>
</dbReference>
<protein>
    <submittedName>
        <fullName evidence="2">DUF218 domain-containing protein</fullName>
    </submittedName>
</protein>
<organism evidence="2 3">
    <name type="scientific">Cognatiyoonia koreensis</name>
    <dbReference type="NCBI Taxonomy" id="364200"/>
    <lineage>
        <taxon>Bacteria</taxon>
        <taxon>Pseudomonadati</taxon>
        <taxon>Pseudomonadota</taxon>
        <taxon>Alphaproteobacteria</taxon>
        <taxon>Rhodobacterales</taxon>
        <taxon>Paracoccaceae</taxon>
        <taxon>Cognatiyoonia</taxon>
    </lineage>
</organism>
<dbReference type="CDD" id="cd06259">
    <property type="entry name" value="YdcF-like"/>
    <property type="match status" value="1"/>
</dbReference>
<evidence type="ECO:0000313" key="3">
    <source>
        <dbReference type="Proteomes" id="UP000199167"/>
    </source>
</evidence>
<dbReference type="Proteomes" id="UP000199167">
    <property type="component" value="Unassembled WGS sequence"/>
</dbReference>
<dbReference type="InterPro" id="IPR014729">
    <property type="entry name" value="Rossmann-like_a/b/a_fold"/>
</dbReference>
<feature type="domain" description="DUF218" evidence="1">
    <location>
        <begin position="2"/>
        <end position="121"/>
    </location>
</feature>
<dbReference type="PANTHER" id="PTHR30336">
    <property type="entry name" value="INNER MEMBRANE PROTEIN, PROBABLE PERMEASE"/>
    <property type="match status" value="1"/>
</dbReference>
<accession>A0A1I0MVH3</accession>
<proteinExistence type="predicted"/>
<evidence type="ECO:0000259" key="1">
    <source>
        <dbReference type="Pfam" id="PF02698"/>
    </source>
</evidence>
<dbReference type="STRING" id="364200.SAMN04488515_0250"/>
<sequence>MQVILILGAAVWQDGPSPTMRRRCAHALSLWQMDRAQVLVPCGGLGIHAPAEAEIMRDIFIKAGVPAAQIIPEAKSRTTYENLRNARALLSRFDVTRVIIVSDRYHLPRARMVARHLGWQAETSGPSTRGGHRKTQIRNLAREAGAIPLYALKLWGHRLRGSDRR</sequence>
<dbReference type="OrthoDB" id="9809813at2"/>
<dbReference type="EMBL" id="FOIZ01000001">
    <property type="protein sequence ID" value="SEV92386.1"/>
    <property type="molecule type" value="Genomic_DNA"/>
</dbReference>
<dbReference type="Gene3D" id="3.40.50.620">
    <property type="entry name" value="HUPs"/>
    <property type="match status" value="1"/>
</dbReference>